<dbReference type="AlphaFoldDB" id="A0A0M7CC85"/>
<protein>
    <submittedName>
        <fullName evidence="2">Uncharacterized protein</fullName>
    </submittedName>
</protein>
<gene>
    <name evidence="2" type="ORF">ERS370011_00297</name>
</gene>
<dbReference type="RefSeq" id="WP_054471545.1">
    <property type="nucleotide sequence ID" value="NZ_CYTV01000001.1"/>
</dbReference>
<organism evidence="2 3">
    <name type="scientific">Bordetella pseudohinzii</name>
    <dbReference type="NCBI Taxonomy" id="1331258"/>
    <lineage>
        <taxon>Bacteria</taxon>
        <taxon>Pseudomonadati</taxon>
        <taxon>Pseudomonadota</taxon>
        <taxon>Betaproteobacteria</taxon>
        <taxon>Burkholderiales</taxon>
        <taxon>Alcaligenaceae</taxon>
        <taxon>Bordetella</taxon>
    </lineage>
</organism>
<name>A0A0M7CC85_9BORD</name>
<dbReference type="Proteomes" id="UP000053096">
    <property type="component" value="Unassembled WGS sequence"/>
</dbReference>
<keyword evidence="1" id="KW-0472">Membrane</keyword>
<reference evidence="2 3" key="1">
    <citation type="submission" date="2015-09" db="EMBL/GenBank/DDBJ databases">
        <authorList>
            <person name="Jackson K.R."/>
            <person name="Lunt B.L."/>
            <person name="Fisher J.N.B."/>
            <person name="Gardner A.V."/>
            <person name="Bailey M.E."/>
            <person name="Deus L.M."/>
            <person name="Earl A.S."/>
            <person name="Gibby P.D."/>
            <person name="Hartmann K.A."/>
            <person name="Liu J.E."/>
            <person name="Manci A.M."/>
            <person name="Nielsen D.A."/>
            <person name="Solomon M.B."/>
            <person name="Breakwell D.P."/>
            <person name="Burnett S.H."/>
            <person name="Grose J.H."/>
        </authorList>
    </citation>
    <scope>NUCLEOTIDE SEQUENCE [LARGE SCALE GENOMIC DNA]</scope>
    <source>
        <strain evidence="2 3">2789STDY5608636</strain>
    </source>
</reference>
<proteinExistence type="predicted"/>
<accession>A0A0M7CC85</accession>
<dbReference type="EMBL" id="CYTV01000001">
    <property type="protein sequence ID" value="CUI37213.1"/>
    <property type="molecule type" value="Genomic_DNA"/>
</dbReference>
<keyword evidence="1" id="KW-0812">Transmembrane</keyword>
<feature type="transmembrane region" description="Helical" evidence="1">
    <location>
        <begin position="54"/>
        <end position="71"/>
    </location>
</feature>
<feature type="transmembrane region" description="Helical" evidence="1">
    <location>
        <begin position="78"/>
        <end position="97"/>
    </location>
</feature>
<dbReference type="OrthoDB" id="8657281at2"/>
<sequence>MQAETGFFSSAGAAVGQGIKWVSDALHWLFGGFFGALGDFFSGMAASLGMSPNVMNFALLLIGLMMLWAGIKAFARRSILSGIFWLVLTALLLGALIA</sequence>
<evidence type="ECO:0000256" key="1">
    <source>
        <dbReference type="SAM" id="Phobius"/>
    </source>
</evidence>
<evidence type="ECO:0000313" key="3">
    <source>
        <dbReference type="Proteomes" id="UP000053096"/>
    </source>
</evidence>
<keyword evidence="1" id="KW-1133">Transmembrane helix</keyword>
<evidence type="ECO:0000313" key="2">
    <source>
        <dbReference type="EMBL" id="CUI37213.1"/>
    </source>
</evidence>
<feature type="transmembrane region" description="Helical" evidence="1">
    <location>
        <begin position="28"/>
        <end position="48"/>
    </location>
</feature>